<sequence>WTRATWSGSTGRRAPASPASPRRCRTSWRGPTSSRGSTTSCPASRNGASWSRTGSTRRRPNTSCWCTGAARRAPWPRGTAGRRCTEAGSWSRSGSAPVGCAWWPGSTAGSPPWPRPGSMSWSRPWSTTGGCWRRRSRRCGTPRCCSSACICRARSPCGESGSGATADRAARPRSSIWSTPTPATTWSWTRTRWDRWNAPSESNGRSRTGTRVTPSGRSPAARSS</sequence>
<feature type="region of interest" description="Disordered" evidence="1">
    <location>
        <begin position="1"/>
        <end position="61"/>
    </location>
</feature>
<evidence type="ECO:0000256" key="1">
    <source>
        <dbReference type="SAM" id="MobiDB-lite"/>
    </source>
</evidence>
<feature type="compositionally biased region" description="Polar residues" evidence="1">
    <location>
        <begin position="41"/>
        <end position="54"/>
    </location>
</feature>
<feature type="region of interest" description="Disordered" evidence="1">
    <location>
        <begin position="156"/>
        <end position="224"/>
    </location>
</feature>
<name>A0A6J4USN7_9BACT</name>
<gene>
    <name evidence="2" type="ORF">AVDCRST_MAG73-3216</name>
</gene>
<feature type="compositionally biased region" description="Polar residues" evidence="1">
    <location>
        <begin position="199"/>
        <end position="224"/>
    </location>
</feature>
<feature type="compositionally biased region" description="Low complexity" evidence="1">
    <location>
        <begin position="174"/>
        <end position="190"/>
    </location>
</feature>
<feature type="non-terminal residue" evidence="2">
    <location>
        <position position="1"/>
    </location>
</feature>
<reference evidence="2" key="1">
    <citation type="submission" date="2020-02" db="EMBL/GenBank/DDBJ databases">
        <authorList>
            <person name="Meier V. D."/>
        </authorList>
    </citation>
    <scope>NUCLEOTIDE SEQUENCE</scope>
    <source>
        <strain evidence="2">AVDCRST_MAG73</strain>
    </source>
</reference>
<feature type="non-terminal residue" evidence="2">
    <location>
        <position position="224"/>
    </location>
</feature>
<dbReference type="EMBL" id="CADCWE010000213">
    <property type="protein sequence ID" value="CAA9555124.1"/>
    <property type="molecule type" value="Genomic_DNA"/>
</dbReference>
<feature type="compositionally biased region" description="Polar residues" evidence="1">
    <location>
        <begin position="1"/>
        <end position="10"/>
    </location>
</feature>
<accession>A0A6J4USN7</accession>
<organism evidence="2">
    <name type="scientific">uncultured Thermomicrobiales bacterium</name>
    <dbReference type="NCBI Taxonomy" id="1645740"/>
    <lineage>
        <taxon>Bacteria</taxon>
        <taxon>Pseudomonadati</taxon>
        <taxon>Thermomicrobiota</taxon>
        <taxon>Thermomicrobia</taxon>
        <taxon>Thermomicrobiales</taxon>
        <taxon>environmental samples</taxon>
    </lineage>
</organism>
<feature type="compositionally biased region" description="Low complexity" evidence="1">
    <location>
        <begin position="12"/>
        <end position="40"/>
    </location>
</feature>
<proteinExistence type="predicted"/>
<dbReference type="AlphaFoldDB" id="A0A6J4USN7"/>
<protein>
    <submittedName>
        <fullName evidence="2">Uncharacterized protein</fullName>
    </submittedName>
</protein>
<evidence type="ECO:0000313" key="2">
    <source>
        <dbReference type="EMBL" id="CAA9555124.1"/>
    </source>
</evidence>